<protein>
    <submittedName>
        <fullName evidence="2">Uncharacterized protein</fullName>
    </submittedName>
</protein>
<sequence length="124" mass="14244">MWVVTKLPRFNPYRNPKGKKNRSNFDFFRSLLAEQPPAGGWSTCGARRFTTLAVEICNKKNCPNFDFFHSRLAEQPPAGWRSPCGSRRITSLSVEIRNKNMDQNGQGKMRRVENQGQERVPEAT</sequence>
<proteinExistence type="predicted"/>
<feature type="region of interest" description="Disordered" evidence="1">
    <location>
        <begin position="97"/>
        <end position="124"/>
    </location>
</feature>
<organism evidence="2">
    <name type="scientific">Cacopsylla melanoneura</name>
    <dbReference type="NCBI Taxonomy" id="428564"/>
    <lineage>
        <taxon>Eukaryota</taxon>
        <taxon>Metazoa</taxon>
        <taxon>Ecdysozoa</taxon>
        <taxon>Arthropoda</taxon>
        <taxon>Hexapoda</taxon>
        <taxon>Insecta</taxon>
        <taxon>Pterygota</taxon>
        <taxon>Neoptera</taxon>
        <taxon>Paraneoptera</taxon>
        <taxon>Hemiptera</taxon>
        <taxon>Sternorrhyncha</taxon>
        <taxon>Psylloidea</taxon>
        <taxon>Psyllidae</taxon>
        <taxon>Psyllinae</taxon>
        <taxon>Cacopsylla</taxon>
    </lineage>
</organism>
<evidence type="ECO:0000313" key="2">
    <source>
        <dbReference type="EMBL" id="CAG6687383.1"/>
    </source>
</evidence>
<evidence type="ECO:0000256" key="1">
    <source>
        <dbReference type="SAM" id="MobiDB-lite"/>
    </source>
</evidence>
<dbReference type="EMBL" id="HBUF01281354">
    <property type="protein sequence ID" value="CAG6687383.1"/>
    <property type="molecule type" value="Transcribed_RNA"/>
</dbReference>
<dbReference type="AlphaFoldDB" id="A0A8D8TGG0"/>
<name>A0A8D8TGG0_9HEMI</name>
<accession>A0A8D8TGG0</accession>
<reference evidence="2" key="1">
    <citation type="submission" date="2021-05" db="EMBL/GenBank/DDBJ databases">
        <authorList>
            <person name="Alioto T."/>
            <person name="Alioto T."/>
            <person name="Gomez Garrido J."/>
        </authorList>
    </citation>
    <scope>NUCLEOTIDE SEQUENCE</scope>
</reference>